<dbReference type="Pfam" id="PF13557">
    <property type="entry name" value="Phenol_MetA_deg"/>
    <property type="match status" value="1"/>
</dbReference>
<protein>
    <recommendedName>
        <fullName evidence="3">MetA-pathway of phenol degradation</fullName>
    </recommendedName>
</protein>
<accession>A0A1H3ASQ8</accession>
<sequence length="309" mass="33535">MARLTVPLVLFGALIALLLVGRVTSVQAQDIEPRAFSNAPIGVNFLIAGYGYTRGGLAFDSSVPVTDPQLETSSAVLGYARVIDLWGQSGKVDVMVPYSWLSGTAESAGQPIERIVDGFADPRFRLSVNLLGAPALTLEEFRDYKQDLIVGASLQVSAPWGQYDNSRVVNLGTNRWWFKPEIGVSKAVGPWTFELAGAVTLYTENQDFLNGGTRAQEPLYSLQGHVIRGFRSGVWASLDVTHFTGGRTTINDTLNNDLQRNWRLGGTLALPVDAHNSIKLYASSGVAARTGNNFDLIGIAWQYRWGGGL</sequence>
<dbReference type="AlphaFoldDB" id="A0A1H3ASQ8"/>
<evidence type="ECO:0000313" key="2">
    <source>
        <dbReference type="Proteomes" id="UP000198816"/>
    </source>
</evidence>
<keyword evidence="2" id="KW-1185">Reference proteome</keyword>
<dbReference type="InterPro" id="IPR025737">
    <property type="entry name" value="FApF"/>
</dbReference>
<organism evidence="1 2">
    <name type="scientific">Thiocapsa roseopersicina</name>
    <dbReference type="NCBI Taxonomy" id="1058"/>
    <lineage>
        <taxon>Bacteria</taxon>
        <taxon>Pseudomonadati</taxon>
        <taxon>Pseudomonadota</taxon>
        <taxon>Gammaproteobacteria</taxon>
        <taxon>Chromatiales</taxon>
        <taxon>Chromatiaceae</taxon>
        <taxon>Thiocapsa</taxon>
    </lineage>
</organism>
<evidence type="ECO:0000313" key="1">
    <source>
        <dbReference type="EMBL" id="SDX32727.1"/>
    </source>
</evidence>
<proteinExistence type="predicted"/>
<dbReference type="Proteomes" id="UP000198816">
    <property type="component" value="Unassembled WGS sequence"/>
</dbReference>
<evidence type="ECO:0008006" key="3">
    <source>
        <dbReference type="Google" id="ProtNLM"/>
    </source>
</evidence>
<name>A0A1H3ASQ8_THIRO</name>
<gene>
    <name evidence="1" type="ORF">SAMN05421783_12125</name>
</gene>
<dbReference type="EMBL" id="FNNZ01000021">
    <property type="protein sequence ID" value="SDX32727.1"/>
    <property type="molecule type" value="Genomic_DNA"/>
</dbReference>
<reference evidence="2" key="1">
    <citation type="submission" date="2016-10" db="EMBL/GenBank/DDBJ databases">
        <authorList>
            <person name="Varghese N."/>
            <person name="Submissions S."/>
        </authorList>
    </citation>
    <scope>NUCLEOTIDE SEQUENCE [LARGE SCALE GENOMIC DNA]</scope>
    <source>
        <strain evidence="2">DSM 217</strain>
    </source>
</reference>
<dbReference type="RefSeq" id="WP_093035790.1">
    <property type="nucleotide sequence ID" value="NZ_FNNZ01000021.1"/>
</dbReference>
<dbReference type="OrthoDB" id="8639774at2"/>
<dbReference type="STRING" id="1058.SAMN05421783_12125"/>